<organism evidence="1">
    <name type="scientific">freshwater metagenome</name>
    <dbReference type="NCBI Taxonomy" id="449393"/>
    <lineage>
        <taxon>unclassified sequences</taxon>
        <taxon>metagenomes</taxon>
        <taxon>ecological metagenomes</taxon>
    </lineage>
</organism>
<evidence type="ECO:0000313" key="1">
    <source>
        <dbReference type="EMBL" id="CAB5004570.1"/>
    </source>
</evidence>
<protein>
    <submittedName>
        <fullName evidence="1">Unannotated protein</fullName>
    </submittedName>
</protein>
<dbReference type="EMBL" id="CAFBPC010000098">
    <property type="protein sequence ID" value="CAB5004570.1"/>
    <property type="molecule type" value="Genomic_DNA"/>
</dbReference>
<dbReference type="AlphaFoldDB" id="A0A6J7PG39"/>
<sequence>MLAIQFLAADLDRQEELQHQLQAQTIPSDRR</sequence>
<gene>
    <name evidence="1" type="ORF">UFOPK4057_00523</name>
</gene>
<proteinExistence type="predicted"/>
<name>A0A6J7PG39_9ZZZZ</name>
<accession>A0A6J7PG39</accession>
<reference evidence="1" key="1">
    <citation type="submission" date="2020-05" db="EMBL/GenBank/DDBJ databases">
        <authorList>
            <person name="Chiriac C."/>
            <person name="Salcher M."/>
            <person name="Ghai R."/>
            <person name="Kavagutti S V."/>
        </authorList>
    </citation>
    <scope>NUCLEOTIDE SEQUENCE</scope>
</reference>